<comment type="caution">
    <text evidence="1">The sequence shown here is derived from an EMBL/GenBank/DDBJ whole genome shotgun (WGS) entry which is preliminary data.</text>
</comment>
<proteinExistence type="predicted"/>
<name>A0ABP8FK41_9BACT</name>
<dbReference type="Proteomes" id="UP001501207">
    <property type="component" value="Unassembled WGS sequence"/>
</dbReference>
<dbReference type="RefSeq" id="WP_344976735.1">
    <property type="nucleotide sequence ID" value="NZ_BAABFN010000002.1"/>
</dbReference>
<organism evidence="1 2">
    <name type="scientific">Compostibacter hankyongensis</name>
    <dbReference type="NCBI Taxonomy" id="1007089"/>
    <lineage>
        <taxon>Bacteria</taxon>
        <taxon>Pseudomonadati</taxon>
        <taxon>Bacteroidota</taxon>
        <taxon>Chitinophagia</taxon>
        <taxon>Chitinophagales</taxon>
        <taxon>Chitinophagaceae</taxon>
        <taxon>Compostibacter</taxon>
    </lineage>
</organism>
<dbReference type="EMBL" id="BAABFN010000002">
    <property type="protein sequence ID" value="GAA4305641.1"/>
    <property type="molecule type" value="Genomic_DNA"/>
</dbReference>
<evidence type="ECO:0008006" key="3">
    <source>
        <dbReference type="Google" id="ProtNLM"/>
    </source>
</evidence>
<dbReference type="PANTHER" id="PTHR36456">
    <property type="entry name" value="UPF0232 PROTEIN SCO3875"/>
    <property type="match status" value="1"/>
</dbReference>
<reference evidence="2" key="1">
    <citation type="journal article" date="2019" name="Int. J. Syst. Evol. Microbiol.">
        <title>The Global Catalogue of Microorganisms (GCM) 10K type strain sequencing project: providing services to taxonomists for standard genome sequencing and annotation.</title>
        <authorList>
            <consortium name="The Broad Institute Genomics Platform"/>
            <consortium name="The Broad Institute Genome Sequencing Center for Infectious Disease"/>
            <person name="Wu L."/>
            <person name="Ma J."/>
        </authorList>
    </citation>
    <scope>NUCLEOTIDE SEQUENCE [LARGE SCALE GENOMIC DNA]</scope>
    <source>
        <strain evidence="2">JCM 17664</strain>
    </source>
</reference>
<sequence>MMSHNGMSIGDALRIYLRKSPLKPRLDEYRIQEKWEEVMGKTIARYTSSLLLRGGRLIITTNVAPLKQELSYSKEKIKQLLNEAIGEPVVQEVVVQ</sequence>
<evidence type="ECO:0000313" key="1">
    <source>
        <dbReference type="EMBL" id="GAA4305641.1"/>
    </source>
</evidence>
<dbReference type="PANTHER" id="PTHR36456:SF1">
    <property type="entry name" value="UPF0232 PROTEIN SCO3875"/>
    <property type="match status" value="1"/>
</dbReference>
<evidence type="ECO:0000313" key="2">
    <source>
        <dbReference type="Proteomes" id="UP001501207"/>
    </source>
</evidence>
<gene>
    <name evidence="1" type="ORF">GCM10023143_11020</name>
</gene>
<accession>A0ABP8FK41</accession>
<dbReference type="Pfam" id="PF05258">
    <property type="entry name" value="DciA"/>
    <property type="match status" value="1"/>
</dbReference>
<protein>
    <recommendedName>
        <fullName evidence="3">DUF721 domain-containing protein</fullName>
    </recommendedName>
</protein>
<dbReference type="InterPro" id="IPR007922">
    <property type="entry name" value="DciA-like"/>
</dbReference>
<keyword evidence="2" id="KW-1185">Reference proteome</keyword>